<dbReference type="EMBL" id="ML119110">
    <property type="protein sequence ID" value="RPB16082.1"/>
    <property type="molecule type" value="Genomic_DNA"/>
</dbReference>
<accession>A0A3N4L3H5</accession>
<evidence type="ECO:0000313" key="5">
    <source>
        <dbReference type="Proteomes" id="UP000277580"/>
    </source>
</evidence>
<name>A0A3N4L3H5_9PEZI</name>
<comment type="similarity">
    <text evidence="1">Belongs to the AB hydrolase superfamily.</text>
</comment>
<dbReference type="PANTHER" id="PTHR46118:SF4">
    <property type="entry name" value="PROTEIN ABHD11"/>
    <property type="match status" value="1"/>
</dbReference>
<dbReference type="AlphaFoldDB" id="A0A3N4L3H5"/>
<gene>
    <name evidence="4" type="ORF">P167DRAFT_500852</name>
</gene>
<dbReference type="GO" id="GO:0052689">
    <property type="term" value="F:carboxylic ester hydrolase activity"/>
    <property type="evidence" value="ECO:0007669"/>
    <property type="project" value="TreeGrafter"/>
</dbReference>
<dbReference type="SUPFAM" id="SSF53474">
    <property type="entry name" value="alpha/beta-Hydrolases"/>
    <property type="match status" value="1"/>
</dbReference>
<sequence>MHGLFGSKQNNRTISKALARDLNRPVYAVDLRNHGDSPHHKRHDYVAMAEDVEHFLVDKKLGPETTLLGHSMGAKAAMAVSLRSPSLVRDLVIVDNAPVSSILHSSFGTYIRAMRQIEELQLKKQSEADKILSEYEPNLGIRQFLLTNLTREEGSPYLKFRVPIKILGSALDEIGDFPFTLEKDRFEGRALFVRGTKSHYVPDEHIPTIGRFFPLFRLKDIDAGHWVISEKPIEFKEAVVEFLQNSE</sequence>
<organism evidence="4 5">
    <name type="scientific">Morchella conica CCBAS932</name>
    <dbReference type="NCBI Taxonomy" id="1392247"/>
    <lineage>
        <taxon>Eukaryota</taxon>
        <taxon>Fungi</taxon>
        <taxon>Dikarya</taxon>
        <taxon>Ascomycota</taxon>
        <taxon>Pezizomycotina</taxon>
        <taxon>Pezizomycetes</taxon>
        <taxon>Pezizales</taxon>
        <taxon>Morchellaceae</taxon>
        <taxon>Morchella</taxon>
    </lineage>
</organism>
<dbReference type="Proteomes" id="UP000277580">
    <property type="component" value="Unassembled WGS sequence"/>
</dbReference>
<dbReference type="Pfam" id="PF00561">
    <property type="entry name" value="Abhydrolase_1"/>
    <property type="match status" value="1"/>
</dbReference>
<evidence type="ECO:0000256" key="1">
    <source>
        <dbReference type="ARBA" id="ARBA00008645"/>
    </source>
</evidence>
<dbReference type="FunFam" id="3.40.50.1820:FF:000039">
    <property type="entry name" value="Esterase ybfF"/>
    <property type="match status" value="1"/>
</dbReference>
<evidence type="ECO:0000313" key="4">
    <source>
        <dbReference type="EMBL" id="RPB16082.1"/>
    </source>
</evidence>
<evidence type="ECO:0000259" key="3">
    <source>
        <dbReference type="Pfam" id="PF00561"/>
    </source>
</evidence>
<feature type="domain" description="AB hydrolase-1" evidence="3">
    <location>
        <begin position="2"/>
        <end position="232"/>
    </location>
</feature>
<dbReference type="InterPro" id="IPR000073">
    <property type="entry name" value="AB_hydrolase_1"/>
</dbReference>
<dbReference type="FunCoup" id="A0A3N4L3H5">
    <property type="interactions" value="474"/>
</dbReference>
<keyword evidence="5" id="KW-1185">Reference proteome</keyword>
<protein>
    <submittedName>
        <fullName evidence="4">Alpha/beta-hydrolase</fullName>
    </submittedName>
</protein>
<dbReference type="STRING" id="1392247.A0A3N4L3H5"/>
<keyword evidence="2 4" id="KW-0378">Hydrolase</keyword>
<dbReference type="GO" id="GO:0005739">
    <property type="term" value="C:mitochondrion"/>
    <property type="evidence" value="ECO:0007669"/>
    <property type="project" value="TreeGrafter"/>
</dbReference>
<reference evidence="4 5" key="1">
    <citation type="journal article" date="2018" name="Nat. Ecol. Evol.">
        <title>Pezizomycetes genomes reveal the molecular basis of ectomycorrhizal truffle lifestyle.</title>
        <authorList>
            <person name="Murat C."/>
            <person name="Payen T."/>
            <person name="Noel B."/>
            <person name="Kuo A."/>
            <person name="Morin E."/>
            <person name="Chen J."/>
            <person name="Kohler A."/>
            <person name="Krizsan K."/>
            <person name="Balestrini R."/>
            <person name="Da Silva C."/>
            <person name="Montanini B."/>
            <person name="Hainaut M."/>
            <person name="Levati E."/>
            <person name="Barry K.W."/>
            <person name="Belfiori B."/>
            <person name="Cichocki N."/>
            <person name="Clum A."/>
            <person name="Dockter R.B."/>
            <person name="Fauchery L."/>
            <person name="Guy J."/>
            <person name="Iotti M."/>
            <person name="Le Tacon F."/>
            <person name="Lindquist E.A."/>
            <person name="Lipzen A."/>
            <person name="Malagnac F."/>
            <person name="Mello A."/>
            <person name="Molinier V."/>
            <person name="Miyauchi S."/>
            <person name="Poulain J."/>
            <person name="Riccioni C."/>
            <person name="Rubini A."/>
            <person name="Sitrit Y."/>
            <person name="Splivallo R."/>
            <person name="Traeger S."/>
            <person name="Wang M."/>
            <person name="Zifcakova L."/>
            <person name="Wipf D."/>
            <person name="Zambonelli A."/>
            <person name="Paolocci F."/>
            <person name="Nowrousian M."/>
            <person name="Ottonello S."/>
            <person name="Baldrian P."/>
            <person name="Spatafora J.W."/>
            <person name="Henrissat B."/>
            <person name="Nagy L.G."/>
            <person name="Aury J.M."/>
            <person name="Wincker P."/>
            <person name="Grigoriev I.V."/>
            <person name="Bonfante P."/>
            <person name="Martin F.M."/>
        </authorList>
    </citation>
    <scope>NUCLEOTIDE SEQUENCE [LARGE SCALE GENOMIC DNA]</scope>
    <source>
        <strain evidence="4 5">CCBAS932</strain>
    </source>
</reference>
<dbReference type="Gene3D" id="3.40.50.1820">
    <property type="entry name" value="alpha/beta hydrolase"/>
    <property type="match status" value="1"/>
</dbReference>
<evidence type="ECO:0000256" key="2">
    <source>
        <dbReference type="ARBA" id="ARBA00022801"/>
    </source>
</evidence>
<dbReference type="InParanoid" id="A0A3N4L3H5"/>
<dbReference type="OrthoDB" id="8119704at2759"/>
<proteinExistence type="inferred from homology"/>
<dbReference type="InterPro" id="IPR029058">
    <property type="entry name" value="AB_hydrolase_fold"/>
</dbReference>
<dbReference type="PANTHER" id="PTHR46118">
    <property type="entry name" value="PROTEIN ABHD11"/>
    <property type="match status" value="1"/>
</dbReference>